<accession>A0A3N0DRV7</accession>
<dbReference type="OrthoDB" id="4369409at2"/>
<dbReference type="InterPro" id="IPR005097">
    <property type="entry name" value="Sacchrp_dh_NADP-bd"/>
</dbReference>
<dbReference type="RefSeq" id="WP_123232867.1">
    <property type="nucleotide sequence ID" value="NZ_RJSG01000002.1"/>
</dbReference>
<evidence type="ECO:0000259" key="3">
    <source>
        <dbReference type="Pfam" id="PF03435"/>
    </source>
</evidence>
<dbReference type="Gene3D" id="3.40.50.720">
    <property type="entry name" value="NAD(P)-binding Rossmann-like Domain"/>
    <property type="match status" value="1"/>
</dbReference>
<dbReference type="AlphaFoldDB" id="A0A3N0DRV7"/>
<sequence>MSDQSREFDVIVFGATGFVGELTAEYLAQNAPLGTRIALAGRSESKLSELRKRLPAAAERWPLIVADADSPSSLDAMVARTRVIATTVGPYLKYGEALVGAAASAGTDYIDLTGEVPFVRYAIDKVDEVARVTGARIVPSCGFDSIPSDIGVWTLYRKITDDGAGELTATTNVVTKMRGGASGGTVDSMRVITGLARDPEARKVLMNPQALSSGPGDMPQAHRSSEPSDMPIISAETVDPSLKGTLGPFFMASYNTRIVRRSNFLLDGAYGKDFRYGEAMALGKNKLVGRVAAAGVSAAVGALFTGLAFKPTRRVLDRILPKPGEGPSEESRNKGFFELQAFTRTTTGKRYRSITAASGDPGYKATAMMFGESALALALDREDLPERYGVLTPASAMGDALAKRLRAAGMKIEADVLG</sequence>
<keyword evidence="2" id="KW-0472">Membrane</keyword>
<dbReference type="PANTHER" id="PTHR12286">
    <property type="entry name" value="SACCHAROPINE DEHYDROGENASE-LIKE OXIDOREDUCTASE"/>
    <property type="match status" value="1"/>
</dbReference>
<dbReference type="InterPro" id="IPR036291">
    <property type="entry name" value="NAD(P)-bd_dom_sf"/>
</dbReference>
<dbReference type="InterPro" id="IPR051276">
    <property type="entry name" value="Saccharopine_DH-like_oxidrdct"/>
</dbReference>
<keyword evidence="5" id="KW-1185">Reference proteome</keyword>
<feature type="transmembrane region" description="Helical" evidence="2">
    <location>
        <begin position="287"/>
        <end position="309"/>
    </location>
</feature>
<organism evidence="4 5">
    <name type="scientific">Nocardioides marmorisolisilvae</name>
    <dbReference type="NCBI Taxonomy" id="1542737"/>
    <lineage>
        <taxon>Bacteria</taxon>
        <taxon>Bacillati</taxon>
        <taxon>Actinomycetota</taxon>
        <taxon>Actinomycetes</taxon>
        <taxon>Propionibacteriales</taxon>
        <taxon>Nocardioidaceae</taxon>
        <taxon>Nocardioides</taxon>
    </lineage>
</organism>
<dbReference type="GO" id="GO:0005886">
    <property type="term" value="C:plasma membrane"/>
    <property type="evidence" value="ECO:0007669"/>
    <property type="project" value="TreeGrafter"/>
</dbReference>
<keyword evidence="2" id="KW-1133">Transmembrane helix</keyword>
<dbReference type="Pfam" id="PF03435">
    <property type="entry name" value="Sacchrp_dh_NADP"/>
    <property type="match status" value="1"/>
</dbReference>
<protein>
    <submittedName>
        <fullName evidence="4">Enoyl-ACP reductase</fullName>
    </submittedName>
</protein>
<evidence type="ECO:0000313" key="5">
    <source>
        <dbReference type="Proteomes" id="UP000277094"/>
    </source>
</evidence>
<feature type="region of interest" description="Disordered" evidence="1">
    <location>
        <begin position="209"/>
        <end position="231"/>
    </location>
</feature>
<dbReference type="SUPFAM" id="SSF51735">
    <property type="entry name" value="NAD(P)-binding Rossmann-fold domains"/>
    <property type="match status" value="1"/>
</dbReference>
<dbReference type="Proteomes" id="UP000277094">
    <property type="component" value="Unassembled WGS sequence"/>
</dbReference>
<evidence type="ECO:0000256" key="2">
    <source>
        <dbReference type="SAM" id="Phobius"/>
    </source>
</evidence>
<gene>
    <name evidence="4" type="ORF">EFL95_04490</name>
</gene>
<name>A0A3N0DRV7_9ACTN</name>
<dbReference type="EMBL" id="RJSG01000002">
    <property type="protein sequence ID" value="RNL78368.1"/>
    <property type="molecule type" value="Genomic_DNA"/>
</dbReference>
<feature type="domain" description="Saccharopine dehydrogenase NADP binding" evidence="3">
    <location>
        <begin position="10"/>
        <end position="121"/>
    </location>
</feature>
<proteinExistence type="predicted"/>
<comment type="caution">
    <text evidence="4">The sequence shown here is derived from an EMBL/GenBank/DDBJ whole genome shotgun (WGS) entry which is preliminary data.</text>
</comment>
<dbReference type="PANTHER" id="PTHR12286:SF5">
    <property type="entry name" value="SACCHAROPINE DEHYDROGENASE-LIKE OXIDOREDUCTASE"/>
    <property type="match status" value="1"/>
</dbReference>
<evidence type="ECO:0000313" key="4">
    <source>
        <dbReference type="EMBL" id="RNL78368.1"/>
    </source>
</evidence>
<dbReference type="GO" id="GO:0009247">
    <property type="term" value="P:glycolipid biosynthetic process"/>
    <property type="evidence" value="ECO:0007669"/>
    <property type="project" value="TreeGrafter"/>
</dbReference>
<reference evidence="4 5" key="1">
    <citation type="submission" date="2018-11" db="EMBL/GenBank/DDBJ databases">
        <authorList>
            <person name="Li F."/>
        </authorList>
    </citation>
    <scope>NUCLEOTIDE SEQUENCE [LARGE SCALE GENOMIC DNA]</scope>
    <source>
        <strain evidence="4 5">KIS18-7</strain>
    </source>
</reference>
<evidence type="ECO:0000256" key="1">
    <source>
        <dbReference type="SAM" id="MobiDB-lite"/>
    </source>
</evidence>
<keyword evidence="2" id="KW-0812">Transmembrane</keyword>